<name>A0A919UJH8_9ACTN</name>
<comment type="caution">
    <text evidence="2">The sequence shown here is derived from an EMBL/GenBank/DDBJ whole genome shotgun (WGS) entry which is preliminary data.</text>
</comment>
<dbReference type="AlphaFoldDB" id="A0A919UJH8"/>
<evidence type="ECO:0000313" key="3">
    <source>
        <dbReference type="Proteomes" id="UP000640052"/>
    </source>
</evidence>
<sequence>MVTAKRGRARKSDSPSPPTKVDSVTMDDGTGYEPSLLWDKAKNQGLPQVFGRPIRWRREGRTYVAELAEV</sequence>
<reference evidence="2" key="1">
    <citation type="submission" date="2021-01" db="EMBL/GenBank/DDBJ databases">
        <title>Whole genome shotgun sequence of Acrocarpospora phusangensis NBRC 108782.</title>
        <authorList>
            <person name="Komaki H."/>
            <person name="Tamura T."/>
        </authorList>
    </citation>
    <scope>NUCLEOTIDE SEQUENCE</scope>
    <source>
        <strain evidence="2">NBRC 108782</strain>
    </source>
</reference>
<keyword evidence="3" id="KW-1185">Reference proteome</keyword>
<gene>
    <name evidence="2" type="ORF">Aph01nite_23890</name>
</gene>
<dbReference type="EMBL" id="BOOA01000015">
    <property type="protein sequence ID" value="GIH24079.1"/>
    <property type="molecule type" value="Genomic_DNA"/>
</dbReference>
<dbReference type="Proteomes" id="UP000640052">
    <property type="component" value="Unassembled WGS sequence"/>
</dbReference>
<protein>
    <submittedName>
        <fullName evidence="2">Uncharacterized protein</fullName>
    </submittedName>
</protein>
<evidence type="ECO:0000256" key="1">
    <source>
        <dbReference type="SAM" id="MobiDB-lite"/>
    </source>
</evidence>
<evidence type="ECO:0000313" key="2">
    <source>
        <dbReference type="EMBL" id="GIH24079.1"/>
    </source>
</evidence>
<feature type="region of interest" description="Disordered" evidence="1">
    <location>
        <begin position="1"/>
        <end position="29"/>
    </location>
</feature>
<organism evidence="2 3">
    <name type="scientific">Acrocarpospora phusangensis</name>
    <dbReference type="NCBI Taxonomy" id="1070424"/>
    <lineage>
        <taxon>Bacteria</taxon>
        <taxon>Bacillati</taxon>
        <taxon>Actinomycetota</taxon>
        <taxon>Actinomycetes</taxon>
        <taxon>Streptosporangiales</taxon>
        <taxon>Streptosporangiaceae</taxon>
        <taxon>Acrocarpospora</taxon>
    </lineage>
</organism>
<proteinExistence type="predicted"/>
<accession>A0A919UJH8</accession>